<evidence type="ECO:0000259" key="7">
    <source>
        <dbReference type="Pfam" id="PF24552"/>
    </source>
</evidence>
<dbReference type="InterPro" id="IPR056373">
    <property type="entry name" value="Defensin-like_dom"/>
</dbReference>
<accession>A0AAF1BDW3</accession>
<sequence>MAKLLLLACFVILCAADSSYHVVAVLCMTNADAEPQCTKIECKSNFDNPQCKAYCVQHKFKTGACLGQVIPIRPPARFCCCQIGH</sequence>
<dbReference type="GO" id="GO:0050832">
    <property type="term" value="P:defense response to fungus"/>
    <property type="evidence" value="ECO:0007669"/>
    <property type="project" value="UniProtKB-KW"/>
</dbReference>
<feature type="chain" id="PRO_5041993340" description="Defensin-like domain-containing protein" evidence="6">
    <location>
        <begin position="17"/>
        <end position="85"/>
    </location>
</feature>
<organism evidence="8 9">
    <name type="scientific">Daucus carota subsp. sativus</name>
    <name type="common">Carrot</name>
    <dbReference type="NCBI Taxonomy" id="79200"/>
    <lineage>
        <taxon>Eukaryota</taxon>
        <taxon>Viridiplantae</taxon>
        <taxon>Streptophyta</taxon>
        <taxon>Embryophyta</taxon>
        <taxon>Tracheophyta</taxon>
        <taxon>Spermatophyta</taxon>
        <taxon>Magnoliopsida</taxon>
        <taxon>eudicotyledons</taxon>
        <taxon>Gunneridae</taxon>
        <taxon>Pentapetalae</taxon>
        <taxon>asterids</taxon>
        <taxon>campanulids</taxon>
        <taxon>Apiales</taxon>
        <taxon>Apiaceae</taxon>
        <taxon>Apioideae</taxon>
        <taxon>Scandiceae</taxon>
        <taxon>Daucinae</taxon>
        <taxon>Daucus</taxon>
        <taxon>Daucus sect. Daucus</taxon>
    </lineage>
</organism>
<comment type="similarity">
    <text evidence="1">Belongs to the DEFL family.</text>
</comment>
<dbReference type="EMBL" id="CP093351">
    <property type="protein sequence ID" value="WOH14393.1"/>
    <property type="molecule type" value="Genomic_DNA"/>
</dbReference>
<evidence type="ECO:0000256" key="6">
    <source>
        <dbReference type="SAM" id="SignalP"/>
    </source>
</evidence>
<evidence type="ECO:0000256" key="1">
    <source>
        <dbReference type="ARBA" id="ARBA00006722"/>
    </source>
</evidence>
<proteinExistence type="inferred from homology"/>
<dbReference type="Pfam" id="PF24552">
    <property type="entry name" value="Defensin"/>
    <property type="match status" value="1"/>
</dbReference>
<feature type="signal peptide" evidence="6">
    <location>
        <begin position="1"/>
        <end position="16"/>
    </location>
</feature>
<protein>
    <recommendedName>
        <fullName evidence="7">Defensin-like domain-containing protein</fullName>
    </recommendedName>
</protein>
<dbReference type="AlphaFoldDB" id="A0AAF1BDW3"/>
<reference evidence="8" key="2">
    <citation type="submission" date="2022-03" db="EMBL/GenBank/DDBJ databases">
        <title>Draft title - Genomic analysis of global carrot germplasm unveils the trajectory of domestication and the origin of high carotenoid orange carrot.</title>
        <authorList>
            <person name="Iorizzo M."/>
            <person name="Ellison S."/>
            <person name="Senalik D."/>
            <person name="Macko-Podgorni A."/>
            <person name="Grzebelus D."/>
            <person name="Bostan H."/>
            <person name="Rolling W."/>
            <person name="Curaba J."/>
            <person name="Simon P."/>
        </authorList>
    </citation>
    <scope>NUCLEOTIDE SEQUENCE</scope>
    <source>
        <tissue evidence="8">Leaf</tissue>
    </source>
</reference>
<keyword evidence="5" id="KW-1015">Disulfide bond</keyword>
<evidence type="ECO:0000256" key="3">
    <source>
        <dbReference type="ARBA" id="ARBA00022577"/>
    </source>
</evidence>
<keyword evidence="3" id="KW-0295">Fungicide</keyword>
<feature type="domain" description="Defensin-like" evidence="7">
    <location>
        <begin position="35"/>
        <end position="82"/>
    </location>
</feature>
<keyword evidence="2" id="KW-0929">Antimicrobial</keyword>
<evidence type="ECO:0000256" key="2">
    <source>
        <dbReference type="ARBA" id="ARBA00022529"/>
    </source>
</evidence>
<name>A0AAF1BDW3_DAUCS</name>
<keyword evidence="9" id="KW-1185">Reference proteome</keyword>
<evidence type="ECO:0000256" key="4">
    <source>
        <dbReference type="ARBA" id="ARBA00022821"/>
    </source>
</evidence>
<dbReference type="Proteomes" id="UP000077755">
    <property type="component" value="Chromosome 9"/>
</dbReference>
<keyword evidence="6" id="KW-0732">Signal</keyword>
<reference evidence="8" key="1">
    <citation type="journal article" date="2016" name="Nat. Genet.">
        <title>A high-quality carrot genome assembly provides new insights into carotenoid accumulation and asterid genome evolution.</title>
        <authorList>
            <person name="Iorizzo M."/>
            <person name="Ellison S."/>
            <person name="Senalik D."/>
            <person name="Zeng P."/>
            <person name="Satapoomin P."/>
            <person name="Huang J."/>
            <person name="Bowman M."/>
            <person name="Iovene M."/>
            <person name="Sanseverino W."/>
            <person name="Cavagnaro P."/>
            <person name="Yildiz M."/>
            <person name="Macko-Podgorni A."/>
            <person name="Moranska E."/>
            <person name="Grzebelus E."/>
            <person name="Grzebelus D."/>
            <person name="Ashrafi H."/>
            <person name="Zheng Z."/>
            <person name="Cheng S."/>
            <person name="Spooner D."/>
            <person name="Van Deynze A."/>
            <person name="Simon P."/>
        </authorList>
    </citation>
    <scope>NUCLEOTIDE SEQUENCE</scope>
    <source>
        <tissue evidence="8">Leaf</tissue>
    </source>
</reference>
<keyword evidence="4" id="KW-0611">Plant defense</keyword>
<gene>
    <name evidence="8" type="ORF">DCAR_0933912</name>
</gene>
<evidence type="ECO:0000256" key="5">
    <source>
        <dbReference type="ARBA" id="ARBA00023157"/>
    </source>
</evidence>
<evidence type="ECO:0000313" key="8">
    <source>
        <dbReference type="EMBL" id="WOH14393.1"/>
    </source>
</evidence>
<evidence type="ECO:0000313" key="9">
    <source>
        <dbReference type="Proteomes" id="UP000077755"/>
    </source>
</evidence>
<dbReference type="GO" id="GO:0031640">
    <property type="term" value="P:killing of cells of another organism"/>
    <property type="evidence" value="ECO:0007669"/>
    <property type="project" value="UniProtKB-KW"/>
</dbReference>